<protein>
    <submittedName>
        <fullName evidence="1">Uncharacterized protein</fullName>
    </submittedName>
</protein>
<dbReference type="Proteomes" id="UP000321393">
    <property type="component" value="Unassembled WGS sequence"/>
</dbReference>
<comment type="caution">
    <text evidence="1">The sequence shown here is derived from an EMBL/GenBank/DDBJ whole genome shotgun (WGS) entry which is preliminary data.</text>
</comment>
<dbReference type="OrthoDB" id="1881450at2759"/>
<gene>
    <name evidence="1" type="ORF">E6C27_scaffold316G00450</name>
</gene>
<organism evidence="1 2">
    <name type="scientific">Cucumis melo var. makuwa</name>
    <name type="common">Oriental melon</name>
    <dbReference type="NCBI Taxonomy" id="1194695"/>
    <lineage>
        <taxon>Eukaryota</taxon>
        <taxon>Viridiplantae</taxon>
        <taxon>Streptophyta</taxon>
        <taxon>Embryophyta</taxon>
        <taxon>Tracheophyta</taxon>
        <taxon>Spermatophyta</taxon>
        <taxon>Magnoliopsida</taxon>
        <taxon>eudicotyledons</taxon>
        <taxon>Gunneridae</taxon>
        <taxon>Pentapetalae</taxon>
        <taxon>rosids</taxon>
        <taxon>fabids</taxon>
        <taxon>Cucurbitales</taxon>
        <taxon>Cucurbitaceae</taxon>
        <taxon>Benincaseae</taxon>
        <taxon>Cucumis</taxon>
    </lineage>
</organism>
<dbReference type="EMBL" id="SSTE01014625">
    <property type="protein sequence ID" value="KAA0045287.1"/>
    <property type="molecule type" value="Genomic_DNA"/>
</dbReference>
<proteinExistence type="predicted"/>
<sequence>MTNQNFPCTNIGKDLKKFKSSLRFYIKGRSSFQNAWAALMNSDLLEESGVKIQTLGVECKRGKSKILPTASLIKALWSLNDIGQDFIESIGRSGGILTMWDESEISVPEVIKGRFALSVKCTTICKKPCWISNVYGPTLHQERKLIWLELSFFAALCLGACTGRKLRGWMGEGNCPVEINILNRFERIAFGKFNHNSLGFLESKGPSRSCRIQEQRESPKTQTMLKMKDQFQQKEKGQNKNRCDEVSYAFKQRGKTEGRLLGVMLTMWNRSRISVVETIEGRQGLGQTSWAMQQGMQQPGAL</sequence>
<evidence type="ECO:0000313" key="2">
    <source>
        <dbReference type="Proteomes" id="UP000321393"/>
    </source>
</evidence>
<name>A0A5A7TTX5_CUCMM</name>
<accession>A0A5A7TTX5</accession>
<evidence type="ECO:0000313" key="1">
    <source>
        <dbReference type="EMBL" id="KAA0045287.1"/>
    </source>
</evidence>
<dbReference type="AlphaFoldDB" id="A0A5A7TTX5"/>
<reference evidence="1 2" key="1">
    <citation type="submission" date="2019-08" db="EMBL/GenBank/DDBJ databases">
        <title>Draft genome sequences of two oriental melons (Cucumis melo L. var makuwa).</title>
        <authorList>
            <person name="Kwon S.-Y."/>
        </authorList>
    </citation>
    <scope>NUCLEOTIDE SEQUENCE [LARGE SCALE GENOMIC DNA]</scope>
    <source>
        <strain evidence="2">cv. SW 3</strain>
        <tissue evidence="1">Leaf</tissue>
    </source>
</reference>